<feature type="transmembrane region" description="Helical" evidence="1">
    <location>
        <begin position="434"/>
        <end position="455"/>
    </location>
</feature>
<evidence type="ECO:0000256" key="1">
    <source>
        <dbReference type="SAM" id="Phobius"/>
    </source>
</evidence>
<dbReference type="GeneID" id="73333635"/>
<dbReference type="Proteomes" id="UP001055115">
    <property type="component" value="Unassembled WGS sequence"/>
</dbReference>
<feature type="transmembrane region" description="Helical" evidence="1">
    <location>
        <begin position="788"/>
        <end position="810"/>
    </location>
</feature>
<keyword evidence="3" id="KW-1185">Reference proteome</keyword>
<keyword evidence="1" id="KW-0812">Transmembrane</keyword>
<feature type="transmembrane region" description="Helical" evidence="1">
    <location>
        <begin position="849"/>
        <end position="867"/>
    </location>
</feature>
<feature type="transmembrane region" description="Helical" evidence="1">
    <location>
        <begin position="491"/>
        <end position="508"/>
    </location>
</feature>
<feature type="transmembrane region" description="Helical" evidence="1">
    <location>
        <begin position="361"/>
        <end position="381"/>
    </location>
</feature>
<dbReference type="EMBL" id="BQXU01000078">
    <property type="protein sequence ID" value="GKT52652.1"/>
    <property type="molecule type" value="Genomic_DNA"/>
</dbReference>
<evidence type="ECO:0000313" key="3">
    <source>
        <dbReference type="Proteomes" id="UP001055115"/>
    </source>
</evidence>
<name>A0AA37USK9_9PEZI</name>
<dbReference type="RefSeq" id="XP_049135002.1">
    <property type="nucleotide sequence ID" value="XM_049279045.1"/>
</dbReference>
<sequence>MAAVVLHTWLAHHGVSRAERYDLELDLQHATSNKTESRKTVPLSIAAALNQATASELLRLCQRAHTASLNDPITAAIGARCKQLLLDKTARSTWCREHSMACLDGSSSTQDLLRRRHEHFAQIGAASLPAWDDILALLGDFEVLVQNALIDGNKTVLTTIVEALDQAFFRSSEFDEWRTDMATDLLCLMFFTVLRREAFDDVYLEVTDRCPYLLPQPDQAAVFAEIWVLGSQCEAYFGVTPLELGRAIYDRYQAHLSCYPPHTTDDQIGPRLGLMTMYPDITATKINAEAGATTVPQGSYGSRHNKTIPSRKSVSLQKKHVFDFGVVTSLHLPAILDTALMSLWDRGIFTSGIVNPEYMAVIGYAVFISFLVSAAVAGYAARTAHFYMLDCAYENIIYSHVQSFSGGCAVALAVAAAGIAFFTVSQSLATGLVFAGYIVALSAALSLAGIMATMHQTGSPLPSGRKVLWRTAQVLLAAPILSVYFDGHDLLIYLSTSYVFLFLLLAQYRRLCREWTAWLPRILEFSKEDIDLWYSSRIVKSAESSGLIGTDVAADEDLSRTASASAAERLFREEVDAWTHGSNRRPSGDKSNDPRSLVERVGNAMPYIEWLLAPKFPRVDAPLIFSAAWFRELDHVLQTPRQVRNCLKEHNAVVLLRLANHDIISNVAFVFMALMYRWTALFMQGRFPHVDAGSDLPSRLSLCFSLLYCGASVVTLDEELQESWFCQNENSLEKLTGLELAKEASKELFKRKRQTYSKSLTRIVLRMACTFVCLITILHITTGDRGSLYEFACYSFGYTNAAIFLFNAGFTKNMSNCTLLVPVLAIFGLFIGLLQRKIPREEVYVETDVIMFNITVVTAAVSTSILME</sequence>
<protein>
    <recommendedName>
        <fullName evidence="4">DUF3492 domain-containing protein</fullName>
    </recommendedName>
</protein>
<evidence type="ECO:0008006" key="4">
    <source>
        <dbReference type="Google" id="ProtNLM"/>
    </source>
</evidence>
<feature type="transmembrane region" description="Helical" evidence="1">
    <location>
        <begin position="817"/>
        <end position="834"/>
    </location>
</feature>
<feature type="transmembrane region" description="Helical" evidence="1">
    <location>
        <begin position="401"/>
        <end position="422"/>
    </location>
</feature>
<dbReference type="AlphaFoldDB" id="A0AA37USK9"/>
<keyword evidence="1" id="KW-0472">Membrane</keyword>
<comment type="caution">
    <text evidence="2">The sequence shown here is derived from an EMBL/GenBank/DDBJ whole genome shotgun (WGS) entry which is preliminary data.</text>
</comment>
<reference evidence="2 3" key="1">
    <citation type="submission" date="2022-03" db="EMBL/GenBank/DDBJ databases">
        <title>Genome data of Colletotrichum spp.</title>
        <authorList>
            <person name="Utami Y.D."/>
            <person name="Hiruma K."/>
        </authorList>
    </citation>
    <scope>NUCLEOTIDE SEQUENCE [LARGE SCALE GENOMIC DNA]</scope>
    <source>
        <strain evidence="2 3">MAFF 239500</strain>
    </source>
</reference>
<feature type="transmembrane region" description="Helical" evidence="1">
    <location>
        <begin position="467"/>
        <end position="485"/>
    </location>
</feature>
<gene>
    <name evidence="2" type="ORF">ColSpa_12833</name>
</gene>
<evidence type="ECO:0000313" key="2">
    <source>
        <dbReference type="EMBL" id="GKT52652.1"/>
    </source>
</evidence>
<proteinExistence type="predicted"/>
<keyword evidence="1" id="KW-1133">Transmembrane helix</keyword>
<organism evidence="2 3">
    <name type="scientific">Colletotrichum spaethianum</name>
    <dbReference type="NCBI Taxonomy" id="700344"/>
    <lineage>
        <taxon>Eukaryota</taxon>
        <taxon>Fungi</taxon>
        <taxon>Dikarya</taxon>
        <taxon>Ascomycota</taxon>
        <taxon>Pezizomycotina</taxon>
        <taxon>Sordariomycetes</taxon>
        <taxon>Hypocreomycetidae</taxon>
        <taxon>Glomerellales</taxon>
        <taxon>Glomerellaceae</taxon>
        <taxon>Colletotrichum</taxon>
        <taxon>Colletotrichum spaethianum species complex</taxon>
    </lineage>
</organism>
<accession>A0AA37USK9</accession>
<feature type="transmembrane region" description="Helical" evidence="1">
    <location>
        <begin position="763"/>
        <end position="782"/>
    </location>
</feature>